<evidence type="ECO:0000256" key="2">
    <source>
        <dbReference type="ARBA" id="ARBA00004906"/>
    </source>
</evidence>
<keyword evidence="7" id="KW-0067">ATP-binding</keyword>
<feature type="compositionally biased region" description="Low complexity" evidence="9">
    <location>
        <begin position="177"/>
        <end position="191"/>
    </location>
</feature>
<evidence type="ECO:0000256" key="8">
    <source>
        <dbReference type="ARBA" id="ARBA00023054"/>
    </source>
</evidence>
<comment type="catalytic activity">
    <reaction evidence="1">
        <text>S-ubiquitinyl-[E2 ubiquitin-conjugating enzyme]-L-cysteine + [acceptor protein]-L-lysine = [E2 ubiquitin-conjugating enzyme]-L-cysteine + N(6)-ubiquitinyl-[acceptor protein]-L-lysine.</text>
        <dbReference type="EC" id="2.3.2.27"/>
    </reaction>
</comment>
<keyword evidence="5" id="KW-0547">Nucleotide-binding</keyword>
<keyword evidence="8" id="KW-0175">Coiled coil</keyword>
<organism evidence="11 12">
    <name type="scientific">Canna indica</name>
    <name type="common">Indian-shot</name>
    <dbReference type="NCBI Taxonomy" id="4628"/>
    <lineage>
        <taxon>Eukaryota</taxon>
        <taxon>Viridiplantae</taxon>
        <taxon>Streptophyta</taxon>
        <taxon>Embryophyta</taxon>
        <taxon>Tracheophyta</taxon>
        <taxon>Spermatophyta</taxon>
        <taxon>Magnoliopsida</taxon>
        <taxon>Liliopsida</taxon>
        <taxon>Zingiberales</taxon>
        <taxon>Cannaceae</taxon>
        <taxon>Canna</taxon>
    </lineage>
</organism>
<evidence type="ECO:0000256" key="5">
    <source>
        <dbReference type="ARBA" id="ARBA00022741"/>
    </source>
</evidence>
<feature type="region of interest" description="Disordered" evidence="9">
    <location>
        <begin position="166"/>
        <end position="191"/>
    </location>
</feature>
<dbReference type="InterPro" id="IPR000719">
    <property type="entry name" value="Prot_kinase_dom"/>
</dbReference>
<dbReference type="EC" id="2.3.2.27" evidence="3"/>
<dbReference type="SMART" id="SM00220">
    <property type="entry name" value="S_TKc"/>
    <property type="match status" value="1"/>
</dbReference>
<evidence type="ECO:0000259" key="10">
    <source>
        <dbReference type="PROSITE" id="PS50011"/>
    </source>
</evidence>
<feature type="compositionally biased region" description="Polar residues" evidence="9">
    <location>
        <begin position="688"/>
        <end position="697"/>
    </location>
</feature>
<gene>
    <name evidence="11" type="ORF">Cni_G27813</name>
</gene>
<dbReference type="GO" id="GO:0061630">
    <property type="term" value="F:ubiquitin protein ligase activity"/>
    <property type="evidence" value="ECO:0007669"/>
    <property type="project" value="UniProtKB-EC"/>
</dbReference>
<dbReference type="FunFam" id="3.30.200.20:FF:000162">
    <property type="entry name" value="Adenine nucleotide alpha hydrolase-like domain kinase"/>
    <property type="match status" value="1"/>
</dbReference>
<dbReference type="Pfam" id="PF00069">
    <property type="entry name" value="Pkinase"/>
    <property type="match status" value="1"/>
</dbReference>
<proteinExistence type="predicted"/>
<dbReference type="Gene3D" id="1.10.510.10">
    <property type="entry name" value="Transferase(Phosphotransferase) domain 1"/>
    <property type="match status" value="1"/>
</dbReference>
<dbReference type="InterPro" id="IPR011009">
    <property type="entry name" value="Kinase-like_dom_sf"/>
</dbReference>
<comment type="pathway">
    <text evidence="2">Protein modification; protein ubiquitination.</text>
</comment>
<feature type="compositionally biased region" description="Low complexity" evidence="9">
    <location>
        <begin position="230"/>
        <end position="249"/>
    </location>
</feature>
<evidence type="ECO:0000256" key="6">
    <source>
        <dbReference type="ARBA" id="ARBA00022786"/>
    </source>
</evidence>
<dbReference type="InterPro" id="IPR051348">
    <property type="entry name" value="U-box_ubiquitin_ligases"/>
</dbReference>
<dbReference type="CDD" id="cd14066">
    <property type="entry name" value="STKc_IRAK"/>
    <property type="match status" value="1"/>
</dbReference>
<dbReference type="GO" id="GO:0004672">
    <property type="term" value="F:protein kinase activity"/>
    <property type="evidence" value="ECO:0007669"/>
    <property type="project" value="InterPro"/>
</dbReference>
<dbReference type="GO" id="GO:0005524">
    <property type="term" value="F:ATP binding"/>
    <property type="evidence" value="ECO:0007669"/>
    <property type="project" value="UniProtKB-KW"/>
</dbReference>
<keyword evidence="12" id="KW-1185">Reference proteome</keyword>
<evidence type="ECO:0000256" key="4">
    <source>
        <dbReference type="ARBA" id="ARBA00022679"/>
    </source>
</evidence>
<dbReference type="SUPFAM" id="SSF56112">
    <property type="entry name" value="Protein kinase-like (PK-like)"/>
    <property type="match status" value="1"/>
</dbReference>
<feature type="domain" description="Protein kinase" evidence="10">
    <location>
        <begin position="382"/>
        <end position="660"/>
    </location>
</feature>
<evidence type="ECO:0000313" key="12">
    <source>
        <dbReference type="Proteomes" id="UP001327560"/>
    </source>
</evidence>
<feature type="compositionally biased region" description="Polar residues" evidence="9">
    <location>
        <begin position="211"/>
        <end position="221"/>
    </location>
</feature>
<dbReference type="PANTHER" id="PTHR45647">
    <property type="entry name" value="OS02G0152300 PROTEIN"/>
    <property type="match status" value="1"/>
</dbReference>
<feature type="region of interest" description="Disordered" evidence="9">
    <location>
        <begin position="202"/>
        <end position="221"/>
    </location>
</feature>
<keyword evidence="4" id="KW-0808">Transferase</keyword>
<dbReference type="FunFam" id="1.10.510.10:FF:000498">
    <property type="entry name" value="U-box domain-containing protein 51"/>
    <property type="match status" value="1"/>
</dbReference>
<reference evidence="11 12" key="1">
    <citation type="submission" date="2023-10" db="EMBL/GenBank/DDBJ databases">
        <title>Chromosome-scale genome assembly provides insights into flower coloration mechanisms of Canna indica.</title>
        <authorList>
            <person name="Li C."/>
        </authorList>
    </citation>
    <scope>NUCLEOTIDE SEQUENCE [LARGE SCALE GENOMIC DNA]</scope>
    <source>
        <tissue evidence="11">Flower</tissue>
    </source>
</reference>
<dbReference type="Gene3D" id="3.30.200.20">
    <property type="entry name" value="Phosphorylase Kinase, domain 1"/>
    <property type="match status" value="1"/>
</dbReference>
<accession>A0AAQ3L695</accession>
<dbReference type="InterPro" id="IPR008271">
    <property type="entry name" value="Ser/Thr_kinase_AS"/>
</dbReference>
<name>A0AAQ3L695_9LILI</name>
<evidence type="ECO:0000256" key="1">
    <source>
        <dbReference type="ARBA" id="ARBA00000900"/>
    </source>
</evidence>
<feature type="region of interest" description="Disordered" evidence="9">
    <location>
        <begin position="227"/>
        <end position="251"/>
    </location>
</feature>
<feature type="region of interest" description="Disordered" evidence="9">
    <location>
        <begin position="678"/>
        <end position="703"/>
    </location>
</feature>
<dbReference type="PANTHER" id="PTHR45647:SF132">
    <property type="entry name" value="KINASE WITH ADENINE NUCLEOTIDE ALPHA HYDROLASES-LIKE DOMAIN-CONTAINING PROTEIN"/>
    <property type="match status" value="1"/>
</dbReference>
<protein>
    <recommendedName>
        <fullName evidence="3">RING-type E3 ubiquitin transferase</fullName>
        <ecNumber evidence="3">2.3.2.27</ecNumber>
    </recommendedName>
</protein>
<evidence type="ECO:0000313" key="11">
    <source>
        <dbReference type="EMBL" id="WOL19016.1"/>
    </source>
</evidence>
<sequence>MIDRGSLSFPFFYFLDAEDAASAARDVLVPFRCFCKRKSVICKDIILEDTDIPRAIVEFVAQAAIEKLVVGASKGGFVRSFRSTDIGTFISKNVPDFCSVYIISKGKVSSVRNAIRPAPVASAWRSQIPRHPDTAPGPHPYQHQYGMTGHSSFETQNLYKERESIKSPFNRGARAQSMHSSEDTMSSSDISFVSCGRPSIDRLFPRRSSPDADSSFESVQPSHRSMDFYSMGSGISSQSSESFSPNLSSEEMKAEMERLKLELKQTMEMYSTACREALTAKQKAMEYNRWKMEKQQREEDLRLLEENASSLVNIEKAKCKAALEAAEAADRVAELEAQKRINMEMRELEESGNRKAFSSLSEACLRYRKYTIDEIEIATENFADNRKIGEGGYGPVYRCYLDHTPVAVKVLRPDAAQGKAQFQQEVEILSCIRHPNMVLLLGACPEYGCLVYEYMANGSLEDRLFRRGNTPPIPWQTRFRIAAEIGTALLFLHQNKPEPLVHRDLKPANILLDQNYVSKIGDVGLARLVPPSVADSVTQYHMTSAAGTFCYIDPEYQQTGMLGVKSDIYSFGVLLLQLITAKPAMGLAHQVERSIDKGAFADFLDPAVQDWPVDEALCLAKLALQCAELRRKDRPDLKTVVLPELTRLRILGEENMQPLLGSRYPTSTMHHQVFEQEAKRGPPHLSSGYDSTSQYSGSDIVGR</sequence>
<dbReference type="AlphaFoldDB" id="A0AAQ3L695"/>
<evidence type="ECO:0000256" key="7">
    <source>
        <dbReference type="ARBA" id="ARBA00022840"/>
    </source>
</evidence>
<dbReference type="EMBL" id="CP136898">
    <property type="protein sequence ID" value="WOL19016.1"/>
    <property type="molecule type" value="Genomic_DNA"/>
</dbReference>
<dbReference type="PROSITE" id="PS50011">
    <property type="entry name" value="PROTEIN_KINASE_DOM"/>
    <property type="match status" value="1"/>
</dbReference>
<keyword evidence="6" id="KW-0833">Ubl conjugation pathway</keyword>
<evidence type="ECO:0000256" key="9">
    <source>
        <dbReference type="SAM" id="MobiDB-lite"/>
    </source>
</evidence>
<evidence type="ECO:0000256" key="3">
    <source>
        <dbReference type="ARBA" id="ARBA00012483"/>
    </source>
</evidence>
<dbReference type="PROSITE" id="PS00108">
    <property type="entry name" value="PROTEIN_KINASE_ST"/>
    <property type="match status" value="1"/>
</dbReference>
<dbReference type="Proteomes" id="UP001327560">
    <property type="component" value="Chromosome 9"/>
</dbReference>